<evidence type="ECO:0000313" key="15">
    <source>
        <dbReference type="EMBL" id="SPD19899.1"/>
    </source>
</evidence>
<organism evidence="15">
    <name type="scientific">Fagus sylvatica</name>
    <name type="common">Beechnut</name>
    <dbReference type="NCBI Taxonomy" id="28930"/>
    <lineage>
        <taxon>Eukaryota</taxon>
        <taxon>Viridiplantae</taxon>
        <taxon>Streptophyta</taxon>
        <taxon>Embryophyta</taxon>
        <taxon>Tracheophyta</taxon>
        <taxon>Spermatophyta</taxon>
        <taxon>Magnoliopsida</taxon>
        <taxon>eudicotyledons</taxon>
        <taxon>Gunneridae</taxon>
        <taxon>Pentapetalae</taxon>
        <taxon>rosids</taxon>
        <taxon>fabids</taxon>
        <taxon>Fagales</taxon>
        <taxon>Fagaceae</taxon>
        <taxon>Fagus</taxon>
    </lineage>
</organism>
<gene>
    <name evidence="15" type="ORF">FSB_LOCUS47781</name>
</gene>
<evidence type="ECO:0000256" key="6">
    <source>
        <dbReference type="ARBA" id="ARBA00022729"/>
    </source>
</evidence>
<dbReference type="InterPro" id="IPR032675">
    <property type="entry name" value="LRR_dom_sf"/>
</dbReference>
<dbReference type="Pfam" id="PF08263">
    <property type="entry name" value="LRRNT_2"/>
    <property type="match status" value="1"/>
</dbReference>
<evidence type="ECO:0000256" key="11">
    <source>
        <dbReference type="SAM" id="MobiDB-lite"/>
    </source>
</evidence>
<evidence type="ECO:0000256" key="9">
    <source>
        <dbReference type="ARBA" id="ARBA00023136"/>
    </source>
</evidence>
<feature type="domain" description="Protein kinase" evidence="14">
    <location>
        <begin position="357"/>
        <end position="457"/>
    </location>
</feature>
<accession>A0A2N9I7A5</accession>
<keyword evidence="9 12" id="KW-0472">Membrane</keyword>
<proteinExistence type="inferred from homology"/>
<dbReference type="Pfam" id="PF00069">
    <property type="entry name" value="Pkinase"/>
    <property type="match status" value="1"/>
</dbReference>
<dbReference type="SUPFAM" id="SSF52058">
    <property type="entry name" value="L domain-like"/>
    <property type="match status" value="1"/>
</dbReference>
<dbReference type="PANTHER" id="PTHR48007">
    <property type="entry name" value="LEUCINE-RICH REPEAT RECEPTOR-LIKE PROTEIN KINASE PXC1"/>
    <property type="match status" value="1"/>
</dbReference>
<feature type="transmembrane region" description="Helical" evidence="12">
    <location>
        <begin position="258"/>
        <end position="283"/>
    </location>
</feature>
<dbReference type="SUPFAM" id="SSF56112">
    <property type="entry name" value="Protein kinase-like (PK-like)"/>
    <property type="match status" value="1"/>
</dbReference>
<keyword evidence="3" id="KW-0964">Secreted</keyword>
<evidence type="ECO:0000256" key="12">
    <source>
        <dbReference type="SAM" id="Phobius"/>
    </source>
</evidence>
<dbReference type="GO" id="GO:0005524">
    <property type="term" value="F:ATP binding"/>
    <property type="evidence" value="ECO:0007669"/>
    <property type="project" value="InterPro"/>
</dbReference>
<dbReference type="InterPro" id="IPR000719">
    <property type="entry name" value="Prot_kinase_dom"/>
</dbReference>
<dbReference type="Pfam" id="PF13855">
    <property type="entry name" value="LRR_8"/>
    <property type="match status" value="1"/>
</dbReference>
<dbReference type="EMBL" id="OIVN01004902">
    <property type="protein sequence ID" value="SPD19899.1"/>
    <property type="molecule type" value="Genomic_DNA"/>
</dbReference>
<keyword evidence="6 13" id="KW-0732">Signal</keyword>
<evidence type="ECO:0000256" key="10">
    <source>
        <dbReference type="ARBA" id="ARBA00038043"/>
    </source>
</evidence>
<evidence type="ECO:0000256" key="7">
    <source>
        <dbReference type="ARBA" id="ARBA00022737"/>
    </source>
</evidence>
<feature type="region of interest" description="Disordered" evidence="11">
    <location>
        <begin position="227"/>
        <end position="251"/>
    </location>
</feature>
<comment type="similarity">
    <text evidence="10">Belongs to the polygalacturonase-inhibiting protein family.</text>
</comment>
<evidence type="ECO:0000256" key="2">
    <source>
        <dbReference type="ARBA" id="ARBA00004370"/>
    </source>
</evidence>
<dbReference type="PROSITE" id="PS51450">
    <property type="entry name" value="LRR"/>
    <property type="match status" value="1"/>
</dbReference>
<keyword evidence="8 12" id="KW-1133">Transmembrane helix</keyword>
<dbReference type="FunFam" id="3.80.10.10:FF:000400">
    <property type="entry name" value="Nuclear pore complex protein NUP107"/>
    <property type="match status" value="1"/>
</dbReference>
<dbReference type="Gene3D" id="3.80.10.10">
    <property type="entry name" value="Ribonuclease Inhibitor"/>
    <property type="match status" value="2"/>
</dbReference>
<feature type="signal peptide" evidence="13">
    <location>
        <begin position="1"/>
        <end position="21"/>
    </location>
</feature>
<dbReference type="InterPro" id="IPR011009">
    <property type="entry name" value="Kinase-like_dom_sf"/>
</dbReference>
<dbReference type="InterPro" id="IPR046959">
    <property type="entry name" value="PRK1-6/SRF4-like"/>
</dbReference>
<comment type="subcellular location">
    <subcellularLocation>
        <location evidence="2">Membrane</location>
    </subcellularLocation>
    <subcellularLocation>
        <location evidence="1">Secreted</location>
        <location evidence="1">Cell wall</location>
    </subcellularLocation>
</comment>
<keyword evidence="4" id="KW-0433">Leucine-rich repeat</keyword>
<name>A0A2N9I7A5_FAGSY</name>
<dbReference type="Gene3D" id="3.30.200.20">
    <property type="entry name" value="Phosphorylase Kinase, domain 1"/>
    <property type="match status" value="1"/>
</dbReference>
<dbReference type="Pfam" id="PF00560">
    <property type="entry name" value="LRR_1"/>
    <property type="match status" value="2"/>
</dbReference>
<dbReference type="PROSITE" id="PS50011">
    <property type="entry name" value="PROTEIN_KINASE_DOM"/>
    <property type="match status" value="1"/>
</dbReference>
<keyword evidence="5 12" id="KW-0812">Transmembrane</keyword>
<keyword evidence="3" id="KW-0134">Cell wall</keyword>
<sequence length="457" mass="50004">MEPLVSTIVILLSLLPSAVKSSGDAEALLTLKNSIDPSNNLPWQQQQQQQLCKWEGVKECMKGRVTKLVLEYMNLNGVLDQKALNQLDQLRVLSLKGNSLSGQIPDLSGLLNLKSLFLNDNNFSGDFPSSISSLHRLKIVFLAGNQISGQIPVSLLRLQRLYTLYLQDNRLRGAIPSFNQTSLRFFNVSNNQLSGEIPLTPALVRFNASSFSGNLNLCGVQINNSSSCQSQSPNNYTPVLPPETNETTSESKSNRTKLILIIAGSVGGFVVLLICLVLLWMVCRRNRTKPEERNKGVDGVLCVDVNTGGEGTSGGGRGCNNGGKPGGFSWEGEGLGCLVFCGAGDHQMNYSLEDLLKASAETLGRGTIGSTYKAVMESGYIVTVKRLKDARYPRQDEFGRQMDVLGRLSHTNLVPLRAYFQAKEERLLVYDYFPNGSLFSLIHGGVVDICLKDYSPT</sequence>
<evidence type="ECO:0000256" key="5">
    <source>
        <dbReference type="ARBA" id="ARBA00022692"/>
    </source>
</evidence>
<dbReference type="AlphaFoldDB" id="A0A2N9I7A5"/>
<dbReference type="InterPro" id="IPR013210">
    <property type="entry name" value="LRR_N_plant-typ"/>
</dbReference>
<feature type="chain" id="PRO_5014608262" description="Protein kinase domain-containing protein" evidence="13">
    <location>
        <begin position="22"/>
        <end position="457"/>
    </location>
</feature>
<evidence type="ECO:0000256" key="13">
    <source>
        <dbReference type="SAM" id="SignalP"/>
    </source>
</evidence>
<reference evidence="15" key="1">
    <citation type="submission" date="2018-02" db="EMBL/GenBank/DDBJ databases">
        <authorList>
            <person name="Cohen D.B."/>
            <person name="Kent A.D."/>
        </authorList>
    </citation>
    <scope>NUCLEOTIDE SEQUENCE</scope>
</reference>
<dbReference type="PANTHER" id="PTHR48007:SF39">
    <property type="entry name" value="PROTEIN KINASE DOMAIN-CONTAINING PROTEIN"/>
    <property type="match status" value="1"/>
</dbReference>
<evidence type="ECO:0000256" key="4">
    <source>
        <dbReference type="ARBA" id="ARBA00022614"/>
    </source>
</evidence>
<dbReference type="GO" id="GO:0016020">
    <property type="term" value="C:membrane"/>
    <property type="evidence" value="ECO:0007669"/>
    <property type="project" value="UniProtKB-SubCell"/>
</dbReference>
<dbReference type="GO" id="GO:0004672">
    <property type="term" value="F:protein kinase activity"/>
    <property type="evidence" value="ECO:0007669"/>
    <property type="project" value="InterPro"/>
</dbReference>
<dbReference type="InterPro" id="IPR001611">
    <property type="entry name" value="Leu-rich_rpt"/>
</dbReference>
<keyword evidence="7" id="KW-0677">Repeat</keyword>
<evidence type="ECO:0000256" key="3">
    <source>
        <dbReference type="ARBA" id="ARBA00022512"/>
    </source>
</evidence>
<evidence type="ECO:0000256" key="8">
    <source>
        <dbReference type="ARBA" id="ARBA00022989"/>
    </source>
</evidence>
<protein>
    <recommendedName>
        <fullName evidence="14">Protein kinase domain-containing protein</fullName>
    </recommendedName>
</protein>
<evidence type="ECO:0000259" key="14">
    <source>
        <dbReference type="PROSITE" id="PS50011"/>
    </source>
</evidence>
<evidence type="ECO:0000256" key="1">
    <source>
        <dbReference type="ARBA" id="ARBA00004191"/>
    </source>
</evidence>